<gene>
    <name evidence="2" type="ORF">ACFQ4E_10745</name>
</gene>
<name>A0ABW3ZIE8_9RHOB</name>
<evidence type="ECO:0000313" key="3">
    <source>
        <dbReference type="Proteomes" id="UP001597135"/>
    </source>
</evidence>
<feature type="transmembrane region" description="Helical" evidence="1">
    <location>
        <begin position="6"/>
        <end position="26"/>
    </location>
</feature>
<keyword evidence="1" id="KW-0472">Membrane</keyword>
<keyword evidence="3" id="KW-1185">Reference proteome</keyword>
<sequence>MLDLGPSAFAVASHVCMCVAIVLVFAEAQRVLAVRGGIGRVMAPAFSRVSLALALSALIVERVYYVLARILVPYGLDLWSKHPAPELLSGFVTLSIFNLVIASRRAVPAGRDWIEPVSGQGFLLAAIWVVTVYALF</sequence>
<feature type="transmembrane region" description="Helical" evidence="1">
    <location>
        <begin position="87"/>
        <end position="107"/>
    </location>
</feature>
<reference evidence="3" key="1">
    <citation type="journal article" date="2019" name="Int. J. Syst. Evol. Microbiol.">
        <title>The Global Catalogue of Microorganisms (GCM) 10K type strain sequencing project: providing services to taxonomists for standard genome sequencing and annotation.</title>
        <authorList>
            <consortium name="The Broad Institute Genomics Platform"/>
            <consortium name="The Broad Institute Genome Sequencing Center for Infectious Disease"/>
            <person name="Wu L."/>
            <person name="Ma J."/>
        </authorList>
    </citation>
    <scope>NUCLEOTIDE SEQUENCE [LARGE SCALE GENOMIC DNA]</scope>
    <source>
        <strain evidence="3">CCUG 62953</strain>
    </source>
</reference>
<feature type="transmembrane region" description="Helical" evidence="1">
    <location>
        <begin position="119"/>
        <end position="135"/>
    </location>
</feature>
<dbReference type="EMBL" id="JBHTMU010000016">
    <property type="protein sequence ID" value="MFD1342899.1"/>
    <property type="molecule type" value="Genomic_DNA"/>
</dbReference>
<feature type="transmembrane region" description="Helical" evidence="1">
    <location>
        <begin position="46"/>
        <end position="67"/>
    </location>
</feature>
<dbReference type="RefSeq" id="WP_386803372.1">
    <property type="nucleotide sequence ID" value="NZ_JBHTMU010000016.1"/>
</dbReference>
<accession>A0ABW3ZIE8</accession>
<proteinExistence type="predicted"/>
<protein>
    <submittedName>
        <fullName evidence="2">Uncharacterized protein</fullName>
    </submittedName>
</protein>
<evidence type="ECO:0000313" key="2">
    <source>
        <dbReference type="EMBL" id="MFD1342899.1"/>
    </source>
</evidence>
<organism evidence="2 3">
    <name type="scientific">Litorisediminicola beolgyonensis</name>
    <dbReference type="NCBI Taxonomy" id="1173614"/>
    <lineage>
        <taxon>Bacteria</taxon>
        <taxon>Pseudomonadati</taxon>
        <taxon>Pseudomonadota</taxon>
        <taxon>Alphaproteobacteria</taxon>
        <taxon>Rhodobacterales</taxon>
        <taxon>Paracoccaceae</taxon>
        <taxon>Litorisediminicola</taxon>
    </lineage>
</organism>
<keyword evidence="1" id="KW-1133">Transmembrane helix</keyword>
<comment type="caution">
    <text evidence="2">The sequence shown here is derived from an EMBL/GenBank/DDBJ whole genome shotgun (WGS) entry which is preliminary data.</text>
</comment>
<keyword evidence="1" id="KW-0812">Transmembrane</keyword>
<dbReference type="Proteomes" id="UP001597135">
    <property type="component" value="Unassembled WGS sequence"/>
</dbReference>
<evidence type="ECO:0000256" key="1">
    <source>
        <dbReference type="SAM" id="Phobius"/>
    </source>
</evidence>